<feature type="domain" description="Major facilitator superfamily (MFS) profile" evidence="9">
    <location>
        <begin position="164"/>
        <end position="388"/>
    </location>
</feature>
<keyword evidence="6 8" id="KW-1133">Transmembrane helix</keyword>
<dbReference type="InterPro" id="IPR024989">
    <property type="entry name" value="MFS_assoc_dom"/>
</dbReference>
<sequence length="388" mass="39479">MRQAPASTSHALRHAALLGAAYAVVGVFQPFLPAFLTSRGLDAGEVSVALALGSAVRLLVGPMAGRLADSLHDPRLLLAATAAASALAACGFLLAAGVVGILLAQLMYSTVLAPLVPLSETVTLAAARRGLFDYGRVRAVGSATFILASALAGWLVGRQGYDIVPVLLALMLVLSALAALTLRRTGEVRVARPGSFRAVLALPGLGRLMLVSALVQGSHAALYAFGAIHWAAAGHAPLTIGLLWAGGVIAEILLFTFGHALVERLGLRGLSLVAAVAGVVRWGLLAGTVWLPALAVAQLLHGLTFGAQYLASMRLLISLVPPGQAATAQSLHASLGVGVATALLTLVCGPLYANFGGGVFWLMAALCALAVPVALGLRPPVAEPAETP</sequence>
<evidence type="ECO:0000256" key="8">
    <source>
        <dbReference type="SAM" id="Phobius"/>
    </source>
</evidence>
<comment type="caution">
    <text evidence="10">The sequence shown here is derived from an EMBL/GenBank/DDBJ whole genome shotgun (WGS) entry which is preliminary data.</text>
</comment>
<keyword evidence="7 8" id="KW-0472">Membrane</keyword>
<evidence type="ECO:0000256" key="3">
    <source>
        <dbReference type="ARBA" id="ARBA00022475"/>
    </source>
</evidence>
<dbReference type="Gene3D" id="1.20.1250.20">
    <property type="entry name" value="MFS general substrate transporter like domains"/>
    <property type="match status" value="2"/>
</dbReference>
<keyword evidence="5 8" id="KW-0812">Transmembrane</keyword>
<evidence type="ECO:0000256" key="1">
    <source>
        <dbReference type="ARBA" id="ARBA00004429"/>
    </source>
</evidence>
<feature type="transmembrane region" description="Helical" evidence="8">
    <location>
        <begin position="359"/>
        <end position="377"/>
    </location>
</feature>
<keyword evidence="11" id="KW-1185">Reference proteome</keyword>
<feature type="transmembrane region" description="Helical" evidence="8">
    <location>
        <begin position="194"/>
        <end position="215"/>
    </location>
</feature>
<dbReference type="SUPFAM" id="SSF103473">
    <property type="entry name" value="MFS general substrate transporter"/>
    <property type="match status" value="1"/>
</dbReference>
<organism evidence="10 11">
    <name type="scientific">Teichococcus aerophilus</name>
    <dbReference type="NCBI Taxonomy" id="1224513"/>
    <lineage>
        <taxon>Bacteria</taxon>
        <taxon>Pseudomonadati</taxon>
        <taxon>Pseudomonadota</taxon>
        <taxon>Alphaproteobacteria</taxon>
        <taxon>Acetobacterales</taxon>
        <taxon>Roseomonadaceae</taxon>
        <taxon>Roseomonas</taxon>
    </lineage>
</organism>
<feature type="transmembrane region" description="Helical" evidence="8">
    <location>
        <begin position="163"/>
        <end position="182"/>
    </location>
</feature>
<evidence type="ECO:0000313" key="10">
    <source>
        <dbReference type="EMBL" id="MBC9208625.1"/>
    </source>
</evidence>
<dbReference type="InterPro" id="IPR036259">
    <property type="entry name" value="MFS_trans_sf"/>
</dbReference>
<evidence type="ECO:0000256" key="4">
    <source>
        <dbReference type="ARBA" id="ARBA00022519"/>
    </source>
</evidence>
<evidence type="ECO:0000256" key="7">
    <source>
        <dbReference type="ARBA" id="ARBA00023136"/>
    </source>
</evidence>
<accession>A0ABR7RPU8</accession>
<dbReference type="EMBL" id="JACTVA010000035">
    <property type="protein sequence ID" value="MBC9208625.1"/>
    <property type="molecule type" value="Genomic_DNA"/>
</dbReference>
<keyword evidence="4" id="KW-0997">Cell inner membrane</keyword>
<gene>
    <name evidence="10" type="ORF">IBL26_17380</name>
</gene>
<protein>
    <submittedName>
        <fullName evidence="10">MFS transporter</fullName>
    </submittedName>
</protein>
<evidence type="ECO:0000256" key="2">
    <source>
        <dbReference type="ARBA" id="ARBA00022448"/>
    </source>
</evidence>
<evidence type="ECO:0000256" key="6">
    <source>
        <dbReference type="ARBA" id="ARBA00022989"/>
    </source>
</evidence>
<name>A0ABR7RPU8_9PROT</name>
<dbReference type="Pfam" id="PF12832">
    <property type="entry name" value="MFS_1_like"/>
    <property type="match status" value="1"/>
</dbReference>
<keyword evidence="3" id="KW-1003">Cell membrane</keyword>
<feature type="transmembrane region" description="Helical" evidence="8">
    <location>
        <begin position="290"/>
        <end position="311"/>
    </location>
</feature>
<evidence type="ECO:0000313" key="11">
    <source>
        <dbReference type="Proteomes" id="UP000626026"/>
    </source>
</evidence>
<feature type="transmembrane region" description="Helical" evidence="8">
    <location>
        <begin position="44"/>
        <end position="64"/>
    </location>
</feature>
<feature type="transmembrane region" description="Helical" evidence="8">
    <location>
        <begin position="139"/>
        <end position="157"/>
    </location>
</feature>
<dbReference type="Proteomes" id="UP000626026">
    <property type="component" value="Unassembled WGS sequence"/>
</dbReference>
<feature type="transmembrane region" description="Helical" evidence="8">
    <location>
        <begin position="227"/>
        <end position="253"/>
    </location>
</feature>
<feature type="transmembrane region" description="Helical" evidence="8">
    <location>
        <begin position="331"/>
        <end position="353"/>
    </location>
</feature>
<dbReference type="PROSITE" id="PS50850">
    <property type="entry name" value="MFS"/>
    <property type="match status" value="1"/>
</dbReference>
<dbReference type="PANTHER" id="PTHR23522">
    <property type="entry name" value="BLL5896 PROTEIN"/>
    <property type="match status" value="1"/>
</dbReference>
<proteinExistence type="predicted"/>
<dbReference type="InterPro" id="IPR020846">
    <property type="entry name" value="MFS_dom"/>
</dbReference>
<feature type="transmembrane region" description="Helical" evidence="8">
    <location>
        <begin position="265"/>
        <end position="284"/>
    </location>
</feature>
<evidence type="ECO:0000259" key="9">
    <source>
        <dbReference type="PROSITE" id="PS50850"/>
    </source>
</evidence>
<comment type="subcellular location">
    <subcellularLocation>
        <location evidence="1">Cell inner membrane</location>
        <topology evidence="1">Multi-pass membrane protein</topology>
    </subcellularLocation>
</comment>
<dbReference type="InterPro" id="IPR026032">
    <property type="entry name" value="HcaT-like"/>
</dbReference>
<keyword evidence="2" id="KW-0813">Transport</keyword>
<dbReference type="PANTHER" id="PTHR23522:SF10">
    <property type="entry name" value="3-PHENYLPROPIONIC ACID TRANSPORTER-RELATED"/>
    <property type="match status" value="1"/>
</dbReference>
<dbReference type="PIRSF" id="PIRSF004925">
    <property type="entry name" value="HcaT"/>
    <property type="match status" value="1"/>
</dbReference>
<reference evidence="10 11" key="1">
    <citation type="journal article" date="2013" name="Int. J. Syst. Evol. Microbiol.">
        <title>Roseomonas aerophila sp. nov., isolated from air.</title>
        <authorList>
            <person name="Kim S.J."/>
            <person name="Weon H.Y."/>
            <person name="Ahn J.H."/>
            <person name="Hong S.B."/>
            <person name="Seok S.J."/>
            <person name="Whang K.S."/>
            <person name="Kwon S.W."/>
        </authorList>
    </citation>
    <scope>NUCLEOTIDE SEQUENCE [LARGE SCALE GENOMIC DNA]</scope>
    <source>
        <strain evidence="10 11">NBRC 108923</strain>
    </source>
</reference>
<dbReference type="NCBIfam" id="NF037955">
    <property type="entry name" value="mfs"/>
    <property type="match status" value="1"/>
</dbReference>
<dbReference type="RefSeq" id="WP_187785777.1">
    <property type="nucleotide sequence ID" value="NZ_JACTVA010000035.1"/>
</dbReference>
<feature type="transmembrane region" description="Helical" evidence="8">
    <location>
        <begin position="12"/>
        <end position="32"/>
    </location>
</feature>
<feature type="transmembrane region" description="Helical" evidence="8">
    <location>
        <begin position="76"/>
        <end position="101"/>
    </location>
</feature>
<evidence type="ECO:0000256" key="5">
    <source>
        <dbReference type="ARBA" id="ARBA00022692"/>
    </source>
</evidence>